<proteinExistence type="predicted"/>
<name>A0A9W8E799_9FUNG</name>
<dbReference type="Proteomes" id="UP001151582">
    <property type="component" value="Unassembled WGS sequence"/>
</dbReference>
<dbReference type="InterPro" id="IPR057476">
    <property type="entry name" value="Cux_N"/>
</dbReference>
<protein>
    <recommendedName>
        <fullName evidence="1">Cux N-terminal domain-containing protein</fullName>
    </recommendedName>
</protein>
<keyword evidence="3" id="KW-1185">Reference proteome</keyword>
<accession>A0A9W8E799</accession>
<organism evidence="2 3">
    <name type="scientific">Dimargaris verticillata</name>
    <dbReference type="NCBI Taxonomy" id="2761393"/>
    <lineage>
        <taxon>Eukaryota</taxon>
        <taxon>Fungi</taxon>
        <taxon>Fungi incertae sedis</taxon>
        <taxon>Zoopagomycota</taxon>
        <taxon>Kickxellomycotina</taxon>
        <taxon>Dimargaritomycetes</taxon>
        <taxon>Dimargaritales</taxon>
        <taxon>Dimargaritaceae</taxon>
        <taxon>Dimargaris</taxon>
    </lineage>
</organism>
<dbReference type="AlphaFoldDB" id="A0A9W8E799"/>
<evidence type="ECO:0000313" key="3">
    <source>
        <dbReference type="Proteomes" id="UP001151582"/>
    </source>
</evidence>
<evidence type="ECO:0000259" key="1">
    <source>
        <dbReference type="Pfam" id="PF25398"/>
    </source>
</evidence>
<evidence type="ECO:0000313" key="2">
    <source>
        <dbReference type="EMBL" id="KAJ1966666.1"/>
    </source>
</evidence>
<feature type="domain" description="Cux N-terminal" evidence="1">
    <location>
        <begin position="3"/>
        <end position="52"/>
    </location>
</feature>
<feature type="non-terminal residue" evidence="2">
    <location>
        <position position="1"/>
    </location>
</feature>
<dbReference type="Pfam" id="PF25398">
    <property type="entry name" value="CUX1_N"/>
    <property type="match status" value="1"/>
</dbReference>
<comment type="caution">
    <text evidence="2">The sequence shown here is derived from an EMBL/GenBank/DDBJ whole genome shotgun (WGS) entry which is preliminary data.</text>
</comment>
<dbReference type="EMBL" id="JANBQB010002525">
    <property type="protein sequence ID" value="KAJ1966666.1"/>
    <property type="molecule type" value="Genomic_DNA"/>
</dbReference>
<gene>
    <name evidence="2" type="ORF">H4R34_006484</name>
</gene>
<reference evidence="2" key="1">
    <citation type="submission" date="2022-07" db="EMBL/GenBank/DDBJ databases">
        <title>Phylogenomic reconstructions and comparative analyses of Kickxellomycotina fungi.</title>
        <authorList>
            <person name="Reynolds N.K."/>
            <person name="Stajich J.E."/>
            <person name="Barry K."/>
            <person name="Grigoriev I.V."/>
            <person name="Crous P."/>
            <person name="Smith M.E."/>
        </authorList>
    </citation>
    <scope>NUCLEOTIDE SEQUENCE</scope>
    <source>
        <strain evidence="2">RSA 567</strain>
    </source>
</reference>
<sequence>MTDHVAVQTAVQHWQEVDLGQLQAGLDQHSLQVVDHQRQSLQGRKRLAEQTK</sequence>
<dbReference type="OrthoDB" id="10257567at2759"/>